<sequence length="74" mass="8549">MAFRARWSELKKLGWTSKHPAGLSNDFTYIQSGKSKGGVRDQDYLVGGEELMLYLDRQDLDMLYLCMDFTFTDS</sequence>
<dbReference type="PANTHER" id="PTHR37069">
    <property type="entry name" value="DDE_TNP_1_7 DOMAIN-CONTAINING PROTEIN"/>
    <property type="match status" value="1"/>
</dbReference>
<name>A0A225WND0_9STRA</name>
<gene>
    <name evidence="1" type="ORF">PHMEG_0007079</name>
</gene>
<comment type="caution">
    <text evidence="1">The sequence shown here is derived from an EMBL/GenBank/DDBJ whole genome shotgun (WGS) entry which is preliminary data.</text>
</comment>
<dbReference type="OrthoDB" id="113522at2759"/>
<evidence type="ECO:0000313" key="1">
    <source>
        <dbReference type="EMBL" id="OWZ18778.1"/>
    </source>
</evidence>
<dbReference type="Proteomes" id="UP000198211">
    <property type="component" value="Unassembled WGS sequence"/>
</dbReference>
<keyword evidence="2" id="KW-1185">Reference proteome</keyword>
<evidence type="ECO:0000313" key="2">
    <source>
        <dbReference type="Proteomes" id="UP000198211"/>
    </source>
</evidence>
<reference evidence="2" key="1">
    <citation type="submission" date="2017-03" db="EMBL/GenBank/DDBJ databases">
        <title>Phytopthora megakarya and P. palmivora, two closely related causual agents of cacao black pod achieved similar genome size and gene model numbers by different mechanisms.</title>
        <authorList>
            <person name="Ali S."/>
            <person name="Shao J."/>
            <person name="Larry D.J."/>
            <person name="Kronmiller B."/>
            <person name="Shen D."/>
            <person name="Strem M.D."/>
            <person name="Melnick R.L."/>
            <person name="Guiltinan M.J."/>
            <person name="Tyler B.M."/>
            <person name="Meinhardt L.W."/>
            <person name="Bailey B.A."/>
        </authorList>
    </citation>
    <scope>NUCLEOTIDE SEQUENCE [LARGE SCALE GENOMIC DNA]</scope>
    <source>
        <strain evidence="2">zdho120</strain>
    </source>
</reference>
<dbReference type="EMBL" id="NBNE01000538">
    <property type="protein sequence ID" value="OWZ18778.1"/>
    <property type="molecule type" value="Genomic_DNA"/>
</dbReference>
<organism evidence="1 2">
    <name type="scientific">Phytophthora megakarya</name>
    <dbReference type="NCBI Taxonomy" id="4795"/>
    <lineage>
        <taxon>Eukaryota</taxon>
        <taxon>Sar</taxon>
        <taxon>Stramenopiles</taxon>
        <taxon>Oomycota</taxon>
        <taxon>Peronosporomycetes</taxon>
        <taxon>Peronosporales</taxon>
        <taxon>Peronosporaceae</taxon>
        <taxon>Phytophthora</taxon>
    </lineage>
</organism>
<dbReference type="PANTHER" id="PTHR37069:SF2">
    <property type="entry name" value="PIGGYBAC TRANSPOSABLE ELEMENT-DERIVED PROTEIN DOMAIN-CONTAINING PROTEIN"/>
    <property type="match status" value="1"/>
</dbReference>
<protein>
    <submittedName>
        <fullName evidence="1">Uncharacterized protein</fullName>
    </submittedName>
</protein>
<proteinExistence type="predicted"/>
<dbReference type="AlphaFoldDB" id="A0A225WND0"/>
<accession>A0A225WND0</accession>